<dbReference type="OrthoDB" id="2832510at2759"/>
<gene>
    <name evidence="1" type="ORF">LY89DRAFT_790642</name>
</gene>
<dbReference type="AlphaFoldDB" id="A0A132B2V4"/>
<accession>A0A132B2V4</accession>
<protein>
    <submittedName>
        <fullName evidence="1">Uncharacterized protein</fullName>
    </submittedName>
</protein>
<organism evidence="1 2">
    <name type="scientific">Mollisia scopiformis</name>
    <name type="common">Conifer needle endophyte fungus</name>
    <name type="synonym">Phialocephala scopiformis</name>
    <dbReference type="NCBI Taxonomy" id="149040"/>
    <lineage>
        <taxon>Eukaryota</taxon>
        <taxon>Fungi</taxon>
        <taxon>Dikarya</taxon>
        <taxon>Ascomycota</taxon>
        <taxon>Pezizomycotina</taxon>
        <taxon>Leotiomycetes</taxon>
        <taxon>Helotiales</taxon>
        <taxon>Mollisiaceae</taxon>
        <taxon>Mollisia</taxon>
    </lineage>
</organism>
<dbReference type="KEGG" id="psco:LY89DRAFT_790642"/>
<dbReference type="RefSeq" id="XP_018060599.1">
    <property type="nucleotide sequence ID" value="XM_018223396.1"/>
</dbReference>
<dbReference type="Gene3D" id="3.40.630.30">
    <property type="match status" value="1"/>
</dbReference>
<name>A0A132B2V4_MOLSC</name>
<sequence>MTFELEEAGTPDLEELGVVLGKAYINDPILSQLMPGVDQAIQDNFWTAWLRGDHKKPGEKLFKIVDTDTGKIVAFEKVRYPAKPAENGEEEHEAPPEGTNVELLMHWFEQMDLYQDKHMDFEKDCCKDSRHHSRPDLCRGRLGRRLGRRLGDP</sequence>
<dbReference type="Proteomes" id="UP000070700">
    <property type="component" value="Unassembled WGS sequence"/>
</dbReference>
<dbReference type="PANTHER" id="PTHR42791">
    <property type="entry name" value="GNAT FAMILY ACETYLTRANSFERASE"/>
    <property type="match status" value="1"/>
</dbReference>
<keyword evidence="2" id="KW-1185">Reference proteome</keyword>
<dbReference type="PANTHER" id="PTHR42791:SF1">
    <property type="entry name" value="N-ACETYLTRANSFERASE DOMAIN-CONTAINING PROTEIN"/>
    <property type="match status" value="1"/>
</dbReference>
<dbReference type="InterPro" id="IPR052523">
    <property type="entry name" value="Trichothecene_AcTrans"/>
</dbReference>
<proteinExistence type="predicted"/>
<evidence type="ECO:0000313" key="1">
    <source>
        <dbReference type="EMBL" id="KUJ06244.1"/>
    </source>
</evidence>
<dbReference type="EMBL" id="KQ947449">
    <property type="protein sequence ID" value="KUJ06244.1"/>
    <property type="molecule type" value="Genomic_DNA"/>
</dbReference>
<evidence type="ECO:0000313" key="2">
    <source>
        <dbReference type="Proteomes" id="UP000070700"/>
    </source>
</evidence>
<reference evidence="1 2" key="1">
    <citation type="submission" date="2015-10" db="EMBL/GenBank/DDBJ databases">
        <title>Full genome of DAOMC 229536 Phialocephala scopiformis, a fungal endophyte of spruce producing the potent anti-insectan compound rugulosin.</title>
        <authorList>
            <consortium name="DOE Joint Genome Institute"/>
            <person name="Walker A.K."/>
            <person name="Frasz S.L."/>
            <person name="Seifert K.A."/>
            <person name="Miller J.D."/>
            <person name="Mondo S.J."/>
            <person name="Labutti K."/>
            <person name="Lipzen A."/>
            <person name="Dockter R."/>
            <person name="Kennedy M."/>
            <person name="Grigoriev I.V."/>
            <person name="Spatafora J.W."/>
        </authorList>
    </citation>
    <scope>NUCLEOTIDE SEQUENCE [LARGE SCALE GENOMIC DNA]</scope>
    <source>
        <strain evidence="1 2">CBS 120377</strain>
    </source>
</reference>
<dbReference type="InParanoid" id="A0A132B2V4"/>
<dbReference type="GeneID" id="28833122"/>